<dbReference type="VEuPathDB" id="CryptoDB:Cvel_21123"/>
<accession>A0A0G4GBK8</accession>
<feature type="region of interest" description="Disordered" evidence="1">
    <location>
        <begin position="367"/>
        <end position="393"/>
    </location>
</feature>
<feature type="compositionally biased region" description="Basic and acidic residues" evidence="1">
    <location>
        <begin position="367"/>
        <end position="377"/>
    </location>
</feature>
<dbReference type="EMBL" id="CDMZ01001055">
    <property type="protein sequence ID" value="CEM26398.1"/>
    <property type="molecule type" value="Genomic_DNA"/>
</dbReference>
<gene>
    <name evidence="2" type="ORF">Cvel_21123</name>
</gene>
<name>A0A0G4GBK8_9ALVE</name>
<evidence type="ECO:0000313" key="2">
    <source>
        <dbReference type="EMBL" id="CEM26398.1"/>
    </source>
</evidence>
<organism evidence="2">
    <name type="scientific">Chromera velia CCMP2878</name>
    <dbReference type="NCBI Taxonomy" id="1169474"/>
    <lineage>
        <taxon>Eukaryota</taxon>
        <taxon>Sar</taxon>
        <taxon>Alveolata</taxon>
        <taxon>Colpodellida</taxon>
        <taxon>Chromeraceae</taxon>
        <taxon>Chromera</taxon>
    </lineage>
</organism>
<sequence length="393" mass="41569">MIKIYPPCHKDGCIALSDPPGPQAYLNSGPQFNRSFQPVPRPTVSKFRMCSIHEDKSRATRAPAHDPLVGLPLVFGQLSSETDSSTRGPSSCPPPPTWSRTPRSRTKAKADAASSVIQKHPRGRSQSADIPSEKLPPSGQEATAGPSKKRAVSAVAATTEHIQAPVYDSPTVSSGYANGAEAPVLTDGDTAMTQAEHLVLSALRIAETKESAVATMGKLPDLSVPHPFPGSAALGVTVGAKSPLLCPRSAGCTTKIVSQGESLAESATRMAIEEEMIESEQEEGLMGWLGSYQSGHSIDSNGLARLAPERWLNESNSAINFFESVIAFLGAEFESSPPLTMSFVNSVATEMMKLIDIEAMQRTRKVADSQVVRERGKATGGSTGSGNVDTVTK</sequence>
<dbReference type="PhylomeDB" id="A0A0G4GBK8"/>
<feature type="region of interest" description="Disordered" evidence="1">
    <location>
        <begin position="79"/>
        <end position="152"/>
    </location>
</feature>
<reference evidence="2" key="1">
    <citation type="submission" date="2014-11" db="EMBL/GenBank/DDBJ databases">
        <authorList>
            <person name="Otto D Thomas"/>
            <person name="Naeem Raeece"/>
        </authorList>
    </citation>
    <scope>NUCLEOTIDE SEQUENCE</scope>
</reference>
<protein>
    <submittedName>
        <fullName evidence="2">Uncharacterized protein</fullName>
    </submittedName>
</protein>
<dbReference type="AlphaFoldDB" id="A0A0G4GBK8"/>
<proteinExistence type="predicted"/>
<evidence type="ECO:0000256" key="1">
    <source>
        <dbReference type="SAM" id="MobiDB-lite"/>
    </source>
</evidence>